<evidence type="ECO:0008006" key="4">
    <source>
        <dbReference type="Google" id="ProtNLM"/>
    </source>
</evidence>
<dbReference type="EMBL" id="CP125669">
    <property type="protein sequence ID" value="WHP06931.1"/>
    <property type="molecule type" value="Genomic_DNA"/>
</dbReference>
<feature type="compositionally biased region" description="Basic and acidic residues" evidence="1">
    <location>
        <begin position="45"/>
        <end position="59"/>
    </location>
</feature>
<gene>
    <name evidence="2" type="ORF">QLH32_05545</name>
</gene>
<name>A0ABY8S6A7_9GAMM</name>
<sequence length="146" mass="15412">MAALPAIAAVASVASTAISAYSMYQNNKTQGEQAEADADAARSQGRLEAERIRSQKEKTQSAARAALAQNGLDVGEGTAVTINDRIERDAEYDAAMSEIAGFNASQRLQAEASVHRKNANTAAITGALDTMSKVGDGYVKYKNGWK</sequence>
<dbReference type="RefSeq" id="WP_283268557.1">
    <property type="nucleotide sequence ID" value="NZ_CP125669.1"/>
</dbReference>
<evidence type="ECO:0000313" key="3">
    <source>
        <dbReference type="Proteomes" id="UP001229836"/>
    </source>
</evidence>
<dbReference type="Proteomes" id="UP001229836">
    <property type="component" value="Chromosome"/>
</dbReference>
<evidence type="ECO:0000256" key="1">
    <source>
        <dbReference type="SAM" id="MobiDB-lite"/>
    </source>
</evidence>
<protein>
    <recommendedName>
        <fullName evidence="4">Phage protein</fullName>
    </recommendedName>
</protein>
<proteinExistence type="predicted"/>
<keyword evidence="3" id="KW-1185">Reference proteome</keyword>
<feature type="region of interest" description="Disordered" evidence="1">
    <location>
        <begin position="28"/>
        <end position="60"/>
    </location>
</feature>
<organism evidence="2 3">
    <name type="scientific">Acinetobacter corruptisaponis</name>
    <dbReference type="NCBI Taxonomy" id="3045147"/>
    <lineage>
        <taxon>Bacteria</taxon>
        <taxon>Pseudomonadati</taxon>
        <taxon>Pseudomonadota</taxon>
        <taxon>Gammaproteobacteria</taxon>
        <taxon>Moraxellales</taxon>
        <taxon>Moraxellaceae</taxon>
        <taxon>Acinetobacter</taxon>
    </lineage>
</organism>
<reference evidence="2 3" key="1">
    <citation type="submission" date="2023-05" db="EMBL/GenBank/DDBJ databases">
        <title>The complete genome of Acinetobacter sp. nov KCTC 92772.</title>
        <authorList>
            <person name="Zhou G."/>
        </authorList>
    </citation>
    <scope>NUCLEOTIDE SEQUENCE [LARGE SCALE GENOMIC DNA]</scope>
    <source>
        <strain evidence="2 3">KCTC 92772</strain>
    </source>
</reference>
<evidence type="ECO:0000313" key="2">
    <source>
        <dbReference type="EMBL" id="WHP06931.1"/>
    </source>
</evidence>
<accession>A0ABY8S6A7</accession>